<evidence type="ECO:0000313" key="1">
    <source>
        <dbReference type="EMBL" id="MBP2386830.1"/>
    </source>
</evidence>
<organism evidence="1 2">
    <name type="scientific">Paeniglutamicibacter kerguelensis</name>
    <dbReference type="NCBI Taxonomy" id="254788"/>
    <lineage>
        <taxon>Bacteria</taxon>
        <taxon>Bacillati</taxon>
        <taxon>Actinomycetota</taxon>
        <taxon>Actinomycetes</taxon>
        <taxon>Micrococcales</taxon>
        <taxon>Micrococcaceae</taxon>
        <taxon>Paeniglutamicibacter</taxon>
    </lineage>
</organism>
<keyword evidence="2" id="KW-1185">Reference proteome</keyword>
<gene>
    <name evidence="1" type="ORF">JOF47_002341</name>
</gene>
<accession>A0ABS4XEE5</accession>
<comment type="caution">
    <text evidence="1">The sequence shown here is derived from an EMBL/GenBank/DDBJ whole genome shotgun (WGS) entry which is preliminary data.</text>
</comment>
<reference evidence="1 2" key="1">
    <citation type="submission" date="2021-03" db="EMBL/GenBank/DDBJ databases">
        <title>Sequencing the genomes of 1000 actinobacteria strains.</title>
        <authorList>
            <person name="Klenk H.-P."/>
        </authorList>
    </citation>
    <scope>NUCLEOTIDE SEQUENCE [LARGE SCALE GENOMIC DNA]</scope>
    <source>
        <strain evidence="1 2">DSM 15797</strain>
    </source>
</reference>
<proteinExistence type="predicted"/>
<name>A0ABS4XEE5_9MICC</name>
<sequence length="99" mass="11205">MRPPSVRRVRFLREAFRLRSLSAVRRTSRRSALSLRCARVIVDLAKNWPFWNPGAGVAGDYGGCPLAGYRRLGVQALTKMALALAESIPVWLMAWIMYQ</sequence>
<dbReference type="Proteomes" id="UP001296993">
    <property type="component" value="Unassembled WGS sequence"/>
</dbReference>
<evidence type="ECO:0000313" key="2">
    <source>
        <dbReference type="Proteomes" id="UP001296993"/>
    </source>
</evidence>
<dbReference type="EMBL" id="JAGIOF010000001">
    <property type="protein sequence ID" value="MBP2386830.1"/>
    <property type="molecule type" value="Genomic_DNA"/>
</dbReference>
<protein>
    <submittedName>
        <fullName evidence="1">Uncharacterized protein</fullName>
    </submittedName>
</protein>